<comment type="caution">
    <text evidence="1">Lacks conserved residue(s) required for the propagation of feature annotation.</text>
</comment>
<dbReference type="OrthoDB" id="443678at2759"/>
<dbReference type="PROSITE" id="PS50026">
    <property type="entry name" value="EGF_3"/>
    <property type="match status" value="1"/>
</dbReference>
<feature type="chain" id="PRO_5013090631" description="EGF-like domain-containing protein" evidence="3">
    <location>
        <begin position="21"/>
        <end position="1489"/>
    </location>
</feature>
<feature type="region of interest" description="Disordered" evidence="2">
    <location>
        <begin position="175"/>
        <end position="222"/>
    </location>
</feature>
<sequence length="1489" mass="161622">MAHCSSCWGAHYLLVVTVDTAELDVTNSGTEDYRTGLAFNARTVRAREATILELHDDHADFGKSESYHCVSPFLSLVSAAWLDAIDCKLRRLISFAGQRIGGGSNPGPQAENGQIAMLISLVQLLIQMVAKLSGNDDVRSLVTQAEAAVNNLQRPATAAEQSVARRSNQQANLGQPLANAAGGQSGKADGKAGGGRSQSATAAKGKAAGKAATGGKATSLPQQLKQDEWELRPDDWHAKLVSADALPEYAGAGESLLVHVKNREEAEVLQVLASGRGFQSSVLITWRDDEGKLQLPFWQKGRAALHRVSMLKYEVKGKGVALASVKGARTEQKIKAVPTVVIRMALVQGQDFVADEWCWWLVLGAFELHRWCYNFGGQAGLPDICVLLEKEIGTPCDECAAARTGCLFIDTISDGASPVGQEAVYDCRPVPELRGDDHVVDQAGQAVVDALYRGAVRDAGCNMLDDSQGTARAFGFAIEVTTEPLAFALPLGTGGPLAGVRERPPQSAMSADQQAPTGVFTSRACNLLVDLLDCGTEQVMAHGACAALVFGCLSLPGAWSKIVTNQSPQGPGQAWLGINGGYTGNYNDSLGRLWYSSETPYSAHTWGGYVGAKPKAWFRANWIDGNETLGKHTCRNWPPSYDQDYDALLHHYSRENTWKNQTYRVNLQAPDAPVSFYTVTYTFCETKDRGGKKWDIVINGMTVKEDYVGKWAHHHTDIYNFKCIPTSAGMIEVSLVAKARFSTLEFVKSTEGCGECEGRFCGKGLCTASSFYDRTLEGGWGARWTSLLPNQFETEEPESLLACACDEGVEGDSCDVGVCAAVSCNEPFGGFCNETGVCTCINGYHGEHCSISPELDQFGCYEDHLQVSARLTVSTVCLPELIAGPARHGNVFRGPSQMSTVSDKVRPDYVYFSWTADVPYGRPDVAPGSEGRVYISKLKVPWKGVPVLEESFAFQGFVRAGGIDMTEDGILGTICAKYWQPWVENKNSHLDKAAMVVAVCEVNSSTMEQHRLPWQIGKQYQETVTAPNTGIWGSYPMSAWWAQRSAGYGYLLYAPEQRMWTAWYGATVDHHTGYAMHTYHRDAPGISDEEYAAYKYPVPRDMVEPRQEADGPWRDHHRTGTGDHQKSAAWAYHPLLKDIGLYKHEYGPARMQQYGLAQEPIGMPPAGNFRYVGHRGGMDLKFPQDEGYDYGYGDDESDKALQANAIRPCGEDWILAFPSDKGNVCAQITRLGEINIWKVIDEAVAKMPCGASGGNCGDGAPGRMLRLARLGTSEQNPTCGPEARFLFGYEKPDRTRWLVELDGDCNEVTERLDVTKHTHWPLYQDWTTTTDGAVVWVTSWHPDVTGSHGPPGSPNGVWPYSPKPRLSEEAPEAGEYLYGLTPQAINKAKITVYYPNGGLGSMTTSGATSASTSAAATTATTTTTTTASTTTTGATTGMHTARLVPTTTVDSELVRFETAESGATHMATTALLLIAVLAPSSILAHQEVL</sequence>
<evidence type="ECO:0000256" key="1">
    <source>
        <dbReference type="PROSITE-ProRule" id="PRU00076"/>
    </source>
</evidence>
<keyword evidence="6" id="KW-1185">Reference proteome</keyword>
<dbReference type="EMBL" id="LSRX01000949">
    <property type="protein sequence ID" value="OLP85922.1"/>
    <property type="molecule type" value="Genomic_DNA"/>
</dbReference>
<feature type="signal peptide" evidence="3">
    <location>
        <begin position="1"/>
        <end position="20"/>
    </location>
</feature>
<protein>
    <recommendedName>
        <fullName evidence="4">EGF-like domain-containing protein</fullName>
    </recommendedName>
</protein>
<evidence type="ECO:0000313" key="5">
    <source>
        <dbReference type="EMBL" id="OLP85922.1"/>
    </source>
</evidence>
<feature type="domain" description="EGF-like" evidence="4">
    <location>
        <begin position="815"/>
        <end position="850"/>
    </location>
</feature>
<dbReference type="InterPro" id="IPR000742">
    <property type="entry name" value="EGF"/>
</dbReference>
<dbReference type="Gene3D" id="2.10.25.10">
    <property type="entry name" value="Laminin"/>
    <property type="match status" value="1"/>
</dbReference>
<feature type="disulfide bond" evidence="1">
    <location>
        <begin position="840"/>
        <end position="849"/>
    </location>
</feature>
<gene>
    <name evidence="5" type="ORF">AK812_SmicGene33041</name>
</gene>
<evidence type="ECO:0000313" key="6">
    <source>
        <dbReference type="Proteomes" id="UP000186817"/>
    </source>
</evidence>
<proteinExistence type="predicted"/>
<comment type="caution">
    <text evidence="5">The sequence shown here is derived from an EMBL/GenBank/DDBJ whole genome shotgun (WGS) entry which is preliminary data.</text>
</comment>
<keyword evidence="1" id="KW-0245">EGF-like domain</keyword>
<name>A0A1Q9CSN1_SYMMI</name>
<feature type="compositionally biased region" description="Low complexity" evidence="2">
    <location>
        <begin position="200"/>
        <end position="218"/>
    </location>
</feature>
<dbReference type="PROSITE" id="PS00022">
    <property type="entry name" value="EGF_1"/>
    <property type="match status" value="1"/>
</dbReference>
<dbReference type="Proteomes" id="UP000186817">
    <property type="component" value="Unassembled WGS sequence"/>
</dbReference>
<evidence type="ECO:0000256" key="2">
    <source>
        <dbReference type="SAM" id="MobiDB-lite"/>
    </source>
</evidence>
<dbReference type="PROSITE" id="PS01186">
    <property type="entry name" value="EGF_2"/>
    <property type="match status" value="1"/>
</dbReference>
<feature type="region of interest" description="Disordered" evidence="2">
    <location>
        <begin position="1414"/>
        <end position="1433"/>
    </location>
</feature>
<evidence type="ECO:0000259" key="4">
    <source>
        <dbReference type="PROSITE" id="PS50026"/>
    </source>
</evidence>
<evidence type="ECO:0000256" key="3">
    <source>
        <dbReference type="SAM" id="SignalP"/>
    </source>
</evidence>
<keyword evidence="1" id="KW-1015">Disulfide bond</keyword>
<keyword evidence="3" id="KW-0732">Signal</keyword>
<accession>A0A1Q9CSN1</accession>
<reference evidence="5 6" key="1">
    <citation type="submission" date="2016-02" db="EMBL/GenBank/DDBJ databases">
        <title>Genome analysis of coral dinoflagellate symbionts highlights evolutionary adaptations to a symbiotic lifestyle.</title>
        <authorList>
            <person name="Aranda M."/>
            <person name="Li Y."/>
            <person name="Liew Y.J."/>
            <person name="Baumgarten S."/>
            <person name="Simakov O."/>
            <person name="Wilson M."/>
            <person name="Piel J."/>
            <person name="Ashoor H."/>
            <person name="Bougouffa S."/>
            <person name="Bajic V.B."/>
            <person name="Ryu T."/>
            <person name="Ravasi T."/>
            <person name="Bayer T."/>
            <person name="Micklem G."/>
            <person name="Kim H."/>
            <person name="Bhak J."/>
            <person name="Lajeunesse T.C."/>
            <person name="Voolstra C.R."/>
        </authorList>
    </citation>
    <scope>NUCLEOTIDE SEQUENCE [LARGE SCALE GENOMIC DNA]</scope>
    <source>
        <strain evidence="5 6">CCMP2467</strain>
    </source>
</reference>
<organism evidence="5 6">
    <name type="scientific">Symbiodinium microadriaticum</name>
    <name type="common">Dinoflagellate</name>
    <name type="synonym">Zooxanthella microadriatica</name>
    <dbReference type="NCBI Taxonomy" id="2951"/>
    <lineage>
        <taxon>Eukaryota</taxon>
        <taxon>Sar</taxon>
        <taxon>Alveolata</taxon>
        <taxon>Dinophyceae</taxon>
        <taxon>Suessiales</taxon>
        <taxon>Symbiodiniaceae</taxon>
        <taxon>Symbiodinium</taxon>
    </lineage>
</organism>